<proteinExistence type="predicted"/>
<evidence type="ECO:0000313" key="7">
    <source>
        <dbReference type="EMBL" id="PIO75542.1"/>
    </source>
</evidence>
<dbReference type="Proteomes" id="UP000230423">
    <property type="component" value="Unassembled WGS sequence"/>
</dbReference>
<organism evidence="7 8">
    <name type="scientific">Teladorsagia circumcincta</name>
    <name type="common">Brown stomach worm</name>
    <name type="synonym">Ostertagia circumcincta</name>
    <dbReference type="NCBI Taxonomy" id="45464"/>
    <lineage>
        <taxon>Eukaryota</taxon>
        <taxon>Metazoa</taxon>
        <taxon>Ecdysozoa</taxon>
        <taxon>Nematoda</taxon>
        <taxon>Chromadorea</taxon>
        <taxon>Rhabditida</taxon>
        <taxon>Rhabditina</taxon>
        <taxon>Rhabditomorpha</taxon>
        <taxon>Strongyloidea</taxon>
        <taxon>Trichostrongylidae</taxon>
        <taxon>Teladorsagia</taxon>
    </lineage>
</organism>
<dbReference type="GO" id="GO:0008237">
    <property type="term" value="F:metallopeptidase activity"/>
    <property type="evidence" value="ECO:0007669"/>
    <property type="project" value="InterPro"/>
</dbReference>
<dbReference type="GO" id="GO:0046872">
    <property type="term" value="F:metal ion binding"/>
    <property type="evidence" value="ECO:0007669"/>
    <property type="project" value="UniProtKB-KW"/>
</dbReference>
<keyword evidence="5" id="KW-0325">Glycoprotein</keyword>
<gene>
    <name evidence="7" type="ORF">TELCIR_02407</name>
</gene>
<dbReference type="OrthoDB" id="10035764at2759"/>
<sequence length="162" mass="17657">MAYVGNICKKGDSASIVEDIGAAATAVIAAHELGHRTPTAQCVRKFGGAVREHMSTSPQEIISLTPGEMIGLRQQCQISFGPHYGVCPNKEYFMSRDVCARVWCKDRTKRRSEPCETKTYFPALDGTECGRSKGQKAGNTLGFHTSSDVTQVISMEPDTLKI</sequence>
<keyword evidence="4" id="KW-1015">Disulfide bond</keyword>
<reference evidence="7 8" key="1">
    <citation type="submission" date="2015-09" db="EMBL/GenBank/DDBJ databases">
        <title>Draft genome of the parasitic nematode Teladorsagia circumcincta isolate WARC Sus (inbred).</title>
        <authorList>
            <person name="Mitreva M."/>
        </authorList>
    </citation>
    <scope>NUCLEOTIDE SEQUENCE [LARGE SCALE GENOMIC DNA]</scope>
    <source>
        <strain evidence="7 8">S</strain>
    </source>
</reference>
<keyword evidence="2" id="KW-0378">Hydrolase</keyword>
<keyword evidence="8" id="KW-1185">Reference proteome</keyword>
<accession>A0A2G9V0P6</accession>
<evidence type="ECO:0000259" key="6">
    <source>
        <dbReference type="Pfam" id="PF17771"/>
    </source>
</evidence>
<dbReference type="SUPFAM" id="SSF55486">
    <property type="entry name" value="Metalloproteases ('zincins'), catalytic domain"/>
    <property type="match status" value="1"/>
</dbReference>
<feature type="domain" description="ADAMTS cysteine-rich" evidence="6">
    <location>
        <begin position="66"/>
        <end position="133"/>
    </location>
</feature>
<dbReference type="Pfam" id="PF17771">
    <property type="entry name" value="ADAMTS_CR_2"/>
    <property type="match status" value="1"/>
</dbReference>
<evidence type="ECO:0000256" key="2">
    <source>
        <dbReference type="ARBA" id="ARBA00022801"/>
    </source>
</evidence>
<dbReference type="EMBL" id="KZ345132">
    <property type="protein sequence ID" value="PIO75542.1"/>
    <property type="molecule type" value="Genomic_DNA"/>
</dbReference>
<name>A0A2G9V0P6_TELCI</name>
<evidence type="ECO:0000256" key="4">
    <source>
        <dbReference type="ARBA" id="ARBA00023157"/>
    </source>
</evidence>
<dbReference type="AlphaFoldDB" id="A0A2G9V0P6"/>
<keyword evidence="3" id="KW-0862">Zinc</keyword>
<evidence type="ECO:0000256" key="3">
    <source>
        <dbReference type="ARBA" id="ARBA00022833"/>
    </source>
</evidence>
<dbReference type="InterPro" id="IPR041645">
    <property type="entry name" value="ADAMTS_CR_2"/>
</dbReference>
<evidence type="ECO:0000256" key="5">
    <source>
        <dbReference type="ARBA" id="ARBA00023180"/>
    </source>
</evidence>
<protein>
    <recommendedName>
        <fullName evidence="6">ADAMTS cysteine-rich domain-containing protein</fullName>
    </recommendedName>
</protein>
<dbReference type="InterPro" id="IPR024079">
    <property type="entry name" value="MetalloPept_cat_dom_sf"/>
</dbReference>
<evidence type="ECO:0000256" key="1">
    <source>
        <dbReference type="ARBA" id="ARBA00022723"/>
    </source>
</evidence>
<dbReference type="Gene3D" id="3.40.1620.60">
    <property type="match status" value="1"/>
</dbReference>
<evidence type="ECO:0000313" key="8">
    <source>
        <dbReference type="Proteomes" id="UP000230423"/>
    </source>
</evidence>
<keyword evidence="1" id="KW-0479">Metal-binding</keyword>
<dbReference type="Gene3D" id="3.40.390.10">
    <property type="entry name" value="Collagenase (Catalytic Domain)"/>
    <property type="match status" value="1"/>
</dbReference>